<gene>
    <name evidence="2" type="ORF">Ga0061063_2498</name>
</gene>
<organism evidence="2 3">
    <name type="scientific">Gulbenkiania indica</name>
    <dbReference type="NCBI Taxonomy" id="375574"/>
    <lineage>
        <taxon>Bacteria</taxon>
        <taxon>Pseudomonadati</taxon>
        <taxon>Pseudomonadota</taxon>
        <taxon>Betaproteobacteria</taxon>
        <taxon>Neisseriales</taxon>
        <taxon>Chromobacteriaceae</taxon>
        <taxon>Gulbenkiania</taxon>
    </lineage>
</organism>
<dbReference type="GO" id="GO:0004527">
    <property type="term" value="F:exonuclease activity"/>
    <property type="evidence" value="ECO:0007669"/>
    <property type="project" value="UniProtKB-KW"/>
</dbReference>
<sequence length="266" mass="29881">MNPVLAFDIETIPDAAGLRALYGFDAATPDADVVDFALQRRRAQTGSDFLQHHLHRVVAISCAMRWGDKLVIKTIGEPGDSEASMITTFFSTLERFTPQLVSWNGGGFDLPVLHYRALIHGLAAPRYWDMGDGDFGDSREFRYNNYISRYHTRHLDLMDLLSLYQARACAPLDDMAKLCGFPGKLGMDGSKVWTAYQAGEIAAIRDYCETDAANTYLVFLRFQKMRGVLSETAYAHEMTLARQWVAGQDKPHWQEFLAAWPDEAGA</sequence>
<evidence type="ECO:0000313" key="2">
    <source>
        <dbReference type="EMBL" id="CUA85790.1"/>
    </source>
</evidence>
<dbReference type="OrthoDB" id="13288at2"/>
<dbReference type="Proteomes" id="UP000243535">
    <property type="component" value="Unassembled WGS sequence"/>
</dbReference>
<keyword evidence="2" id="KW-0378">Hydrolase</keyword>
<keyword evidence="2" id="KW-0540">Nuclease</keyword>
<dbReference type="GO" id="GO:0003676">
    <property type="term" value="F:nucleic acid binding"/>
    <property type="evidence" value="ECO:0007669"/>
    <property type="project" value="InterPro"/>
</dbReference>
<dbReference type="InterPro" id="IPR012337">
    <property type="entry name" value="RNaseH-like_sf"/>
</dbReference>
<dbReference type="CDD" id="cd05782">
    <property type="entry name" value="DNA_polB_like1_exo"/>
    <property type="match status" value="1"/>
</dbReference>
<feature type="domain" description="Predicted 3'-5' exonuclease PolB-like" evidence="1">
    <location>
        <begin position="47"/>
        <end position="260"/>
    </location>
</feature>
<dbReference type="STRING" id="375574.GCA_001418035_02278"/>
<dbReference type="Pfam" id="PF10108">
    <property type="entry name" value="DNA_pol_B_exo2"/>
    <property type="match status" value="1"/>
</dbReference>
<keyword evidence="3" id="KW-1185">Reference proteome</keyword>
<evidence type="ECO:0000259" key="1">
    <source>
        <dbReference type="Pfam" id="PF10108"/>
    </source>
</evidence>
<dbReference type="InterPro" id="IPR019288">
    <property type="entry name" value="3'-5'_exonuclease_PolB-like"/>
</dbReference>
<dbReference type="AlphaFoldDB" id="A0A0K6H4Y8"/>
<dbReference type="RefSeq" id="WP_054286861.1">
    <property type="nucleotide sequence ID" value="NZ_CYHA01000006.1"/>
</dbReference>
<evidence type="ECO:0000313" key="3">
    <source>
        <dbReference type="Proteomes" id="UP000243535"/>
    </source>
</evidence>
<protein>
    <submittedName>
        <fullName evidence="2">Predicted 3'-5' exonuclease related to the exonuclease domain of PolB</fullName>
    </submittedName>
</protein>
<dbReference type="InterPro" id="IPR036397">
    <property type="entry name" value="RNaseH_sf"/>
</dbReference>
<dbReference type="Gene3D" id="3.30.420.10">
    <property type="entry name" value="Ribonuclease H-like superfamily/Ribonuclease H"/>
    <property type="match status" value="1"/>
</dbReference>
<dbReference type="SUPFAM" id="SSF53098">
    <property type="entry name" value="Ribonuclease H-like"/>
    <property type="match status" value="1"/>
</dbReference>
<proteinExistence type="predicted"/>
<reference evidence="3" key="1">
    <citation type="submission" date="2015-08" db="EMBL/GenBank/DDBJ databases">
        <authorList>
            <person name="Varghese N."/>
        </authorList>
    </citation>
    <scope>NUCLEOTIDE SEQUENCE [LARGE SCALE GENOMIC DNA]</scope>
    <source>
        <strain evidence="3">DSM 17901</strain>
    </source>
</reference>
<keyword evidence="2" id="KW-0269">Exonuclease</keyword>
<dbReference type="EMBL" id="CYHA01000006">
    <property type="protein sequence ID" value="CUA85790.1"/>
    <property type="molecule type" value="Genomic_DNA"/>
</dbReference>
<name>A0A0K6H4Y8_9NEIS</name>
<accession>A0A0K6H4Y8</accession>